<evidence type="ECO:0000313" key="3">
    <source>
        <dbReference type="Proteomes" id="UP000000763"/>
    </source>
</evidence>
<dbReference type="Proteomes" id="UP000000763">
    <property type="component" value="Chromosome 2"/>
</dbReference>
<dbReference type="AlphaFoldDB" id="Q6EUJ7"/>
<name>Q6EUJ7_ORYSJ</name>
<proteinExistence type="predicted"/>
<evidence type="ECO:0000313" key="2">
    <source>
        <dbReference type="EMBL" id="BAD27672.1"/>
    </source>
</evidence>
<organism evidence="2 3">
    <name type="scientific">Oryza sativa subsp. japonica</name>
    <name type="common">Rice</name>
    <dbReference type="NCBI Taxonomy" id="39947"/>
    <lineage>
        <taxon>Eukaryota</taxon>
        <taxon>Viridiplantae</taxon>
        <taxon>Streptophyta</taxon>
        <taxon>Embryophyta</taxon>
        <taxon>Tracheophyta</taxon>
        <taxon>Spermatophyta</taxon>
        <taxon>Magnoliopsida</taxon>
        <taxon>Liliopsida</taxon>
        <taxon>Poales</taxon>
        <taxon>Poaceae</taxon>
        <taxon>BOP clade</taxon>
        <taxon>Oryzoideae</taxon>
        <taxon>Oryzeae</taxon>
        <taxon>Oryzinae</taxon>
        <taxon>Oryza</taxon>
        <taxon>Oryza sativa</taxon>
    </lineage>
</organism>
<sequence length="122" mass="13540">MTRVLHGNDKDYSDCIHTGQDKLLDIDIRDKPRKTRYGTYGNQREESSAISDLAGCGFEEEGYPVVDYESDLQAATSTTDFDEMGSRDRFSDNKLLDDFAVGRSNPTGVCLPTRSEPSSSTT</sequence>
<protein>
    <submittedName>
        <fullName evidence="2">Uncharacterized protein</fullName>
    </submittedName>
</protein>
<evidence type="ECO:0000256" key="1">
    <source>
        <dbReference type="SAM" id="MobiDB-lite"/>
    </source>
</evidence>
<feature type="region of interest" description="Disordered" evidence="1">
    <location>
        <begin position="103"/>
        <end position="122"/>
    </location>
</feature>
<gene>
    <name evidence="2" type="primary">OJ1145_E05.18</name>
</gene>
<reference evidence="3" key="1">
    <citation type="journal article" date="2005" name="Nature">
        <title>The map-based sequence of the rice genome.</title>
        <authorList>
            <consortium name="International rice genome sequencing project (IRGSP)"/>
            <person name="Matsumoto T."/>
            <person name="Wu J."/>
            <person name="Kanamori H."/>
            <person name="Katayose Y."/>
            <person name="Fujisawa M."/>
            <person name="Namiki N."/>
            <person name="Mizuno H."/>
            <person name="Yamamoto K."/>
            <person name="Antonio B.A."/>
            <person name="Baba T."/>
            <person name="Sakata K."/>
            <person name="Nagamura Y."/>
            <person name="Aoki H."/>
            <person name="Arikawa K."/>
            <person name="Arita K."/>
            <person name="Bito T."/>
            <person name="Chiden Y."/>
            <person name="Fujitsuka N."/>
            <person name="Fukunaka R."/>
            <person name="Hamada M."/>
            <person name="Harada C."/>
            <person name="Hayashi A."/>
            <person name="Hijishita S."/>
            <person name="Honda M."/>
            <person name="Hosokawa S."/>
            <person name="Ichikawa Y."/>
            <person name="Idonuma A."/>
            <person name="Iijima M."/>
            <person name="Ikeda M."/>
            <person name="Ikeno M."/>
            <person name="Ito K."/>
            <person name="Ito S."/>
            <person name="Ito T."/>
            <person name="Ito Y."/>
            <person name="Ito Y."/>
            <person name="Iwabuchi A."/>
            <person name="Kamiya K."/>
            <person name="Karasawa W."/>
            <person name="Kurita K."/>
            <person name="Katagiri S."/>
            <person name="Kikuta A."/>
            <person name="Kobayashi H."/>
            <person name="Kobayashi N."/>
            <person name="Machita K."/>
            <person name="Maehara T."/>
            <person name="Masukawa M."/>
            <person name="Mizubayashi T."/>
            <person name="Mukai Y."/>
            <person name="Nagasaki H."/>
            <person name="Nagata Y."/>
            <person name="Naito S."/>
            <person name="Nakashima M."/>
            <person name="Nakama Y."/>
            <person name="Nakamichi Y."/>
            <person name="Nakamura M."/>
            <person name="Meguro A."/>
            <person name="Negishi M."/>
            <person name="Ohta I."/>
            <person name="Ohta T."/>
            <person name="Okamoto M."/>
            <person name="Ono N."/>
            <person name="Saji S."/>
            <person name="Sakaguchi M."/>
            <person name="Sakai K."/>
            <person name="Shibata M."/>
            <person name="Shimokawa T."/>
            <person name="Song J."/>
            <person name="Takazaki Y."/>
            <person name="Terasawa K."/>
            <person name="Tsugane M."/>
            <person name="Tsuji K."/>
            <person name="Ueda S."/>
            <person name="Waki K."/>
            <person name="Yamagata H."/>
            <person name="Yamamoto M."/>
            <person name="Yamamoto S."/>
            <person name="Yamane H."/>
            <person name="Yoshiki S."/>
            <person name="Yoshihara R."/>
            <person name="Yukawa K."/>
            <person name="Zhong H."/>
            <person name="Yano M."/>
            <person name="Yuan Q."/>
            <person name="Ouyang S."/>
            <person name="Liu J."/>
            <person name="Jones K.M."/>
            <person name="Gansberger K."/>
            <person name="Moffat K."/>
            <person name="Hill J."/>
            <person name="Bera J."/>
            <person name="Fadrosh D."/>
            <person name="Jin S."/>
            <person name="Johri S."/>
            <person name="Kim M."/>
            <person name="Overton L."/>
            <person name="Reardon M."/>
            <person name="Tsitrin T."/>
            <person name="Vuong H."/>
            <person name="Weaver B."/>
            <person name="Ciecko A."/>
            <person name="Tallon L."/>
            <person name="Jackson J."/>
            <person name="Pai G."/>
            <person name="Aken S.V."/>
            <person name="Utterback T."/>
            <person name="Reidmuller S."/>
            <person name="Feldblyum T."/>
            <person name="Hsiao J."/>
            <person name="Zismann V."/>
            <person name="Iobst S."/>
            <person name="de Vazeille A.R."/>
            <person name="Buell C.R."/>
            <person name="Ying K."/>
            <person name="Li Y."/>
            <person name="Lu T."/>
            <person name="Huang Y."/>
            <person name="Zhao Q."/>
            <person name="Feng Q."/>
            <person name="Zhang L."/>
            <person name="Zhu J."/>
            <person name="Weng Q."/>
            <person name="Mu J."/>
            <person name="Lu Y."/>
            <person name="Fan D."/>
            <person name="Liu Y."/>
            <person name="Guan J."/>
            <person name="Zhang Y."/>
            <person name="Yu S."/>
            <person name="Liu X."/>
            <person name="Zhang Y."/>
            <person name="Hong G."/>
            <person name="Han B."/>
            <person name="Choisne N."/>
            <person name="Demange N."/>
            <person name="Orjeda G."/>
            <person name="Samain S."/>
            <person name="Cattolico L."/>
            <person name="Pelletier E."/>
            <person name="Couloux A."/>
            <person name="Segurens B."/>
            <person name="Wincker P."/>
            <person name="D'Hont A."/>
            <person name="Scarpelli C."/>
            <person name="Weissenbach J."/>
            <person name="Salanoubat M."/>
            <person name="Quetier F."/>
            <person name="Yu Y."/>
            <person name="Kim H.R."/>
            <person name="Rambo T."/>
            <person name="Currie J."/>
            <person name="Collura K."/>
            <person name="Luo M."/>
            <person name="Yang T."/>
            <person name="Ammiraju J.S.S."/>
            <person name="Engler F."/>
            <person name="Soderlund C."/>
            <person name="Wing R.A."/>
            <person name="Palmer L.E."/>
            <person name="de la Bastide M."/>
            <person name="Spiegel L."/>
            <person name="Nascimento L."/>
            <person name="Zutavern T."/>
            <person name="O'Shaughnessy A."/>
            <person name="Dike S."/>
            <person name="Dedhia N."/>
            <person name="Preston R."/>
            <person name="Balija V."/>
            <person name="McCombie W.R."/>
            <person name="Chow T."/>
            <person name="Chen H."/>
            <person name="Chung M."/>
            <person name="Chen C."/>
            <person name="Shaw J."/>
            <person name="Wu H."/>
            <person name="Hsiao K."/>
            <person name="Chao Y."/>
            <person name="Chu M."/>
            <person name="Cheng C."/>
            <person name="Hour A."/>
            <person name="Lee P."/>
            <person name="Lin S."/>
            <person name="Lin Y."/>
            <person name="Liou J."/>
            <person name="Liu S."/>
            <person name="Hsing Y."/>
            <person name="Raghuvanshi S."/>
            <person name="Mohanty A."/>
            <person name="Bharti A.K."/>
            <person name="Gaur A."/>
            <person name="Gupta V."/>
            <person name="Kumar D."/>
            <person name="Ravi V."/>
            <person name="Vij S."/>
            <person name="Kapur A."/>
            <person name="Khurana P."/>
            <person name="Khurana P."/>
            <person name="Khurana J.P."/>
            <person name="Tyagi A.K."/>
            <person name="Gaikwad K."/>
            <person name="Singh A."/>
            <person name="Dalal V."/>
            <person name="Srivastava S."/>
            <person name="Dixit A."/>
            <person name="Pal A.K."/>
            <person name="Ghazi I.A."/>
            <person name="Yadav M."/>
            <person name="Pandit A."/>
            <person name="Bhargava A."/>
            <person name="Sureshbabu K."/>
            <person name="Batra K."/>
            <person name="Sharma T.R."/>
            <person name="Mohapatra T."/>
            <person name="Singh N.K."/>
            <person name="Messing J."/>
            <person name="Nelson A.B."/>
            <person name="Fuks G."/>
            <person name="Kavchok S."/>
            <person name="Keizer G."/>
            <person name="Linton E."/>
            <person name="Llaca V."/>
            <person name="Song R."/>
            <person name="Tanyolac B."/>
            <person name="Young S."/>
            <person name="Ho-Il K."/>
            <person name="Hahn J.H."/>
            <person name="Sangsakoo G."/>
            <person name="Vanavichit A."/>
            <person name="de Mattos Luiz.A.T."/>
            <person name="Zimmer P.D."/>
            <person name="Malone G."/>
            <person name="Dellagostin O."/>
            <person name="de Oliveira A.C."/>
            <person name="Bevan M."/>
            <person name="Bancroft I."/>
            <person name="Minx P."/>
            <person name="Cordum H."/>
            <person name="Wilson R."/>
            <person name="Cheng Z."/>
            <person name="Jin W."/>
            <person name="Jiang J."/>
            <person name="Leong S.A."/>
            <person name="Iwama H."/>
            <person name="Gojobori T."/>
            <person name="Itoh T."/>
            <person name="Niimura Y."/>
            <person name="Fujii Y."/>
            <person name="Habara T."/>
            <person name="Sakai H."/>
            <person name="Sato Y."/>
            <person name="Wilson G."/>
            <person name="Kumar K."/>
            <person name="McCouch S."/>
            <person name="Juretic N."/>
            <person name="Hoen D."/>
            <person name="Wright S."/>
            <person name="Bruskiewich R."/>
            <person name="Bureau T."/>
            <person name="Miyao A."/>
            <person name="Hirochika H."/>
            <person name="Nishikawa T."/>
            <person name="Kadowaki K."/>
            <person name="Sugiura M."/>
            <person name="Burr B."/>
            <person name="Sasaki T."/>
        </authorList>
    </citation>
    <scope>NUCLEOTIDE SEQUENCE [LARGE SCALE GENOMIC DNA]</scope>
    <source>
        <strain evidence="3">cv. Nipponbare</strain>
    </source>
</reference>
<reference evidence="3" key="2">
    <citation type="journal article" date="2008" name="Nucleic Acids Res.">
        <title>The rice annotation project database (RAP-DB): 2008 update.</title>
        <authorList>
            <consortium name="The rice annotation project (RAP)"/>
        </authorList>
    </citation>
    <scope>GENOME REANNOTATION</scope>
    <source>
        <strain evidence="3">cv. Nipponbare</strain>
    </source>
</reference>
<accession>Q6EUJ7</accession>
<dbReference type="EMBL" id="AP004030">
    <property type="protein sequence ID" value="BAD27672.1"/>
    <property type="molecule type" value="Genomic_DNA"/>
</dbReference>